<dbReference type="SUPFAM" id="SSF55159">
    <property type="entry name" value="eIF1-like"/>
    <property type="match status" value="1"/>
</dbReference>
<dbReference type="Pfam" id="PF26291">
    <property type="entry name" value="SWIB_eIF2D"/>
    <property type="match status" value="1"/>
</dbReference>
<dbReference type="Proteomes" id="UP001608902">
    <property type="component" value="Unassembled WGS sequence"/>
</dbReference>
<dbReference type="InterPro" id="IPR001950">
    <property type="entry name" value="SUI1"/>
</dbReference>
<evidence type="ECO:0000313" key="3">
    <source>
        <dbReference type="Proteomes" id="UP001608902"/>
    </source>
</evidence>
<dbReference type="Pfam" id="PF01253">
    <property type="entry name" value="SUI1"/>
    <property type="match status" value="1"/>
</dbReference>
<dbReference type="SUPFAM" id="SSF88697">
    <property type="entry name" value="PUA domain-like"/>
    <property type="match status" value="1"/>
</dbReference>
<organism evidence="2 3">
    <name type="scientific">Gnathostoma spinigerum</name>
    <dbReference type="NCBI Taxonomy" id="75299"/>
    <lineage>
        <taxon>Eukaryota</taxon>
        <taxon>Metazoa</taxon>
        <taxon>Ecdysozoa</taxon>
        <taxon>Nematoda</taxon>
        <taxon>Chromadorea</taxon>
        <taxon>Rhabditida</taxon>
        <taxon>Spirurina</taxon>
        <taxon>Gnathostomatomorpha</taxon>
        <taxon>Gnathostomatoidea</taxon>
        <taxon>Gnathostomatidae</taxon>
        <taxon>Gnathostoma</taxon>
    </lineage>
</organism>
<dbReference type="InterPro" id="IPR058886">
    <property type="entry name" value="SWIB_eIF2D"/>
</dbReference>
<dbReference type="Pfam" id="PF25304">
    <property type="entry name" value="WHD_eIF2D"/>
    <property type="match status" value="1"/>
</dbReference>
<dbReference type="Gene3D" id="3.10.400.20">
    <property type="match status" value="1"/>
</dbReference>
<dbReference type="PANTHER" id="PTHR12217">
    <property type="entry name" value="EUKARYOTIC TRANSLATION INITIATION FACTOR 2D"/>
    <property type="match status" value="1"/>
</dbReference>
<dbReference type="InterPro" id="IPR039757">
    <property type="entry name" value="EIF2D"/>
</dbReference>
<dbReference type="InterPro" id="IPR036877">
    <property type="entry name" value="SUI1_dom_sf"/>
</dbReference>
<dbReference type="InterPro" id="IPR039759">
    <property type="entry name" value="eIF2D_SUI1"/>
</dbReference>
<dbReference type="PANTHER" id="PTHR12217:SF4">
    <property type="entry name" value="EUKARYOTIC TRANSLATION INITIATION FACTOR 2D"/>
    <property type="match status" value="1"/>
</dbReference>
<keyword evidence="3" id="KW-1185">Reference proteome</keyword>
<name>A0ABD6F052_9BILA</name>
<dbReference type="InterPro" id="IPR048248">
    <property type="entry name" value="PUA_eIF2d-like"/>
</dbReference>
<dbReference type="PROSITE" id="PS50296">
    <property type="entry name" value="SUI1"/>
    <property type="match status" value="1"/>
</dbReference>
<dbReference type="InterPro" id="IPR015947">
    <property type="entry name" value="PUA-like_sf"/>
</dbReference>
<dbReference type="InterPro" id="IPR057429">
    <property type="entry name" value="WH_eIF2D"/>
</dbReference>
<evidence type="ECO:0000259" key="1">
    <source>
        <dbReference type="PROSITE" id="PS50296"/>
    </source>
</evidence>
<accession>A0ABD6F052</accession>
<reference evidence="2 3" key="1">
    <citation type="submission" date="2024-08" db="EMBL/GenBank/DDBJ databases">
        <title>Gnathostoma spinigerum genome.</title>
        <authorList>
            <person name="Gonzalez-Bertolin B."/>
            <person name="Monzon S."/>
            <person name="Zaballos A."/>
            <person name="Jimenez P."/>
            <person name="Dekumyoy P."/>
            <person name="Varona S."/>
            <person name="Cuesta I."/>
            <person name="Sumanam S."/>
            <person name="Adisakwattana P."/>
            <person name="Gasser R.B."/>
            <person name="Hernandez-Gonzalez A."/>
            <person name="Young N.D."/>
            <person name="Perteguer M.J."/>
        </authorList>
    </citation>
    <scope>NUCLEOTIDE SEQUENCE [LARGE SCALE GENOMIC DNA]</scope>
    <source>
        <strain evidence="2">AL3</strain>
        <tissue evidence="2">Liver</tissue>
    </source>
</reference>
<evidence type="ECO:0000313" key="2">
    <source>
        <dbReference type="EMBL" id="MFH4983231.1"/>
    </source>
</evidence>
<dbReference type="AlphaFoldDB" id="A0ABD6F052"/>
<dbReference type="CDD" id="cd11608">
    <property type="entry name" value="eIF2D_C"/>
    <property type="match status" value="1"/>
</dbReference>
<dbReference type="EMBL" id="JBGFUD010011520">
    <property type="protein sequence ID" value="MFH4983231.1"/>
    <property type="molecule type" value="Genomic_DNA"/>
</dbReference>
<proteinExistence type="predicted"/>
<comment type="caution">
    <text evidence="2">The sequence shown here is derived from an EMBL/GenBank/DDBJ whole genome shotgun (WGS) entry which is preliminary data.</text>
</comment>
<sequence length="445" mass="49235">MLQGIIRSPELFPNVPKYAAVSVAVIIDERKVQGPVAVGITLMSSEEMTSCGMKGKGVQILHTYRDHMWEFGSRAAPPVTDIASQPLEEMTVVDQPKFYNCLTLLEDQNASVEEVKENDKEITTLSEACALSIDQRPDEVSPNSSDESSEELLQRCFLAALKYRLTPKGLLPLDVGQFYSTMLLRCVPEGKRIDIKKTSYKKFANFLRAVNSGSAGEIVKIASKSKGIDNIIEINWNHSLLKSFELTDERVKDEDEVGKAGGVQKVSVNEYFAVTDPVLPLFGAVHGLQRGSLLLTPQIREIITTYAKSKGLSEGKYIRMDDPVMKCLVKTEEPIIDWNTLMQKVLTKMTKTFVITTADGRETVRKLDLPKITFKVEMRSGNKKVTLVNNLSTYGIDCKALCQQIQTEAAASATLVKDVAQCEGPQLVVQGNHVRTGILSSSIIR</sequence>
<protein>
    <recommendedName>
        <fullName evidence="1">SUI1 domain-containing protein</fullName>
    </recommendedName>
</protein>
<dbReference type="Pfam" id="PF26292">
    <property type="entry name" value="PUA_elF2D"/>
    <property type="match status" value="1"/>
</dbReference>
<feature type="domain" description="SUI1" evidence="1">
    <location>
        <begin position="372"/>
        <end position="435"/>
    </location>
</feature>
<dbReference type="Gene3D" id="3.30.780.10">
    <property type="entry name" value="SUI1-like domain"/>
    <property type="match status" value="1"/>
</dbReference>
<dbReference type="PROSITE" id="PS50890">
    <property type="entry name" value="PUA"/>
    <property type="match status" value="1"/>
</dbReference>
<gene>
    <name evidence="2" type="ORF">AB6A40_009940</name>
</gene>
<dbReference type="CDD" id="cd21156">
    <property type="entry name" value="PUA_eIF2d-like"/>
    <property type="match status" value="1"/>
</dbReference>